<dbReference type="EMBL" id="BJMN01000040">
    <property type="protein sequence ID" value="GEB60157.1"/>
    <property type="molecule type" value="Genomic_DNA"/>
</dbReference>
<protein>
    <recommendedName>
        <fullName evidence="3">Transposase IS4-like domain-containing protein</fullName>
    </recommendedName>
</protein>
<gene>
    <name evidence="1" type="ORF">SGA01_57620</name>
</gene>
<comment type="caution">
    <text evidence="1">The sequence shown here is derived from an EMBL/GenBank/DDBJ whole genome shotgun (WGS) entry which is preliminary data.</text>
</comment>
<organism evidence="1 2">
    <name type="scientific">Streptomyces gardneri</name>
    <dbReference type="NCBI Taxonomy" id="66892"/>
    <lineage>
        <taxon>Bacteria</taxon>
        <taxon>Bacillati</taxon>
        <taxon>Actinomycetota</taxon>
        <taxon>Actinomycetes</taxon>
        <taxon>Kitasatosporales</taxon>
        <taxon>Streptomycetaceae</taxon>
        <taxon>Streptomyces</taxon>
    </lineage>
</organism>
<accession>A0A4Y3RTK4</accession>
<dbReference type="Proteomes" id="UP000315226">
    <property type="component" value="Unassembled WGS sequence"/>
</dbReference>
<sequence length="93" mass="11020">MLGDRGHDHDKYRRLIRALEVKPLIARRGTEHGAGLGTQRWVVERAFAYLRWFRRLRIRWEIRDGIHEAFLPGDARSSWRHLSQPVRALALPQ</sequence>
<name>A0A4Y3RTK4_9ACTN</name>
<reference evidence="1 2" key="1">
    <citation type="submission" date="2019-06" db="EMBL/GenBank/DDBJ databases">
        <title>Whole genome shotgun sequence of Streptomyces gardneri NBRC 12865.</title>
        <authorList>
            <person name="Hosoyama A."/>
            <person name="Uohara A."/>
            <person name="Ohji S."/>
            <person name="Ichikawa N."/>
        </authorList>
    </citation>
    <scope>NUCLEOTIDE SEQUENCE [LARGE SCALE GENOMIC DNA]</scope>
    <source>
        <strain evidence="1 2">NBRC 12865</strain>
    </source>
</reference>
<dbReference type="AlphaFoldDB" id="A0A4Y3RTK4"/>
<evidence type="ECO:0000313" key="2">
    <source>
        <dbReference type="Proteomes" id="UP000315226"/>
    </source>
</evidence>
<evidence type="ECO:0000313" key="1">
    <source>
        <dbReference type="EMBL" id="GEB60157.1"/>
    </source>
</evidence>
<evidence type="ECO:0008006" key="3">
    <source>
        <dbReference type="Google" id="ProtNLM"/>
    </source>
</evidence>
<proteinExistence type="predicted"/>
<keyword evidence="2" id="KW-1185">Reference proteome</keyword>